<evidence type="ECO:0000256" key="1">
    <source>
        <dbReference type="SAM" id="MobiDB-lite"/>
    </source>
</evidence>
<dbReference type="PANTHER" id="PTHR35342">
    <property type="entry name" value="TRICARBOXYLIC TRANSPORT PROTEIN"/>
    <property type="match status" value="1"/>
</dbReference>
<evidence type="ECO:0000313" key="4">
    <source>
        <dbReference type="EMBL" id="MBF8185596.1"/>
    </source>
</evidence>
<evidence type="ECO:0000313" key="5">
    <source>
        <dbReference type="Proteomes" id="UP000605361"/>
    </source>
</evidence>
<feature type="transmembrane region" description="Helical" evidence="2">
    <location>
        <begin position="135"/>
        <end position="156"/>
    </location>
</feature>
<feature type="compositionally biased region" description="Basic and acidic residues" evidence="1">
    <location>
        <begin position="498"/>
        <end position="515"/>
    </location>
</feature>
<keyword evidence="2" id="KW-0472">Membrane</keyword>
<comment type="caution">
    <text evidence="4">The sequence shown here is derived from an EMBL/GenBank/DDBJ whole genome shotgun (WGS) entry which is preliminary data.</text>
</comment>
<accession>A0A931A3M5</accession>
<feature type="transmembrane region" description="Helical" evidence="2">
    <location>
        <begin position="201"/>
        <end position="218"/>
    </location>
</feature>
<protein>
    <submittedName>
        <fullName evidence="4">Tripartite tricarboxylate transporter permease</fullName>
    </submittedName>
</protein>
<sequence length="547" mass="56146">MNALLDGLGALLDPGVLGGLLLGTVLGMLVGTFPGITVTMAVALASGFTLTLEPVQGLAVLLPIYVAASFGDRVPAILINTPGTPASIASTLDGFPLARQGKAGLALTVSAIGSLVGGLAGIILFMIAADPLASVALQFGPAEMFALVVFGLTMMVTVAAGQLVKGLFAGLAGLLLGVVGLDPITGDPRLTFGVETLTSGLPFIAVIIGLFGIAEVFEQMLTHRRGERTVITQMGRWTPTRQERRQIRKPIAVGSGVGVVVGVLPAAGGDIAGLVAWTQARRMSRTPGEFGKGSLEGLAAADTANNAQVGGALITSFALGLPGDSVSAVLLGSMIIWGLTPGPALFRDHPDLITTVSAILLLATVLAFAISLLRLRGVVRLLDLPRHYLWSTILICCAVGTYSINNSASDVLVMLVAGLVGLGMRRYGFPAGPMVLGLLLGPLAEANLRRTLVIGGPGEIFTNPIAAALLAISVLALAWPLFRRRTRPRVDGPGGPPSHEREGGPRPPEGSREGGPRQPEGSPHERDGSPNPGEGSQQSPNSPEGPS</sequence>
<feature type="region of interest" description="Disordered" evidence="1">
    <location>
        <begin position="486"/>
        <end position="547"/>
    </location>
</feature>
<feature type="domain" description="DUF112" evidence="3">
    <location>
        <begin position="20"/>
        <end position="436"/>
    </location>
</feature>
<keyword evidence="2" id="KW-0812">Transmembrane</keyword>
<name>A0A931A3M5_9ACTN</name>
<reference evidence="4" key="1">
    <citation type="submission" date="2020-11" db="EMBL/GenBank/DDBJ databases">
        <title>Whole-genome analyses of Nonomuraea sp. K274.</title>
        <authorList>
            <person name="Veyisoglu A."/>
        </authorList>
    </citation>
    <scope>NUCLEOTIDE SEQUENCE</scope>
    <source>
        <strain evidence="4">K274</strain>
    </source>
</reference>
<evidence type="ECO:0000259" key="3">
    <source>
        <dbReference type="Pfam" id="PF01970"/>
    </source>
</evidence>
<dbReference type="InterPro" id="IPR002823">
    <property type="entry name" value="DUF112_TM"/>
</dbReference>
<keyword evidence="5" id="KW-1185">Reference proteome</keyword>
<dbReference type="EMBL" id="JADOGI010000015">
    <property type="protein sequence ID" value="MBF8185596.1"/>
    <property type="molecule type" value="Genomic_DNA"/>
</dbReference>
<dbReference type="Proteomes" id="UP000605361">
    <property type="component" value="Unassembled WGS sequence"/>
</dbReference>
<feature type="transmembrane region" description="Helical" evidence="2">
    <location>
        <begin position="20"/>
        <end position="44"/>
    </location>
</feature>
<feature type="transmembrane region" description="Helical" evidence="2">
    <location>
        <begin position="353"/>
        <end position="375"/>
    </location>
</feature>
<proteinExistence type="predicted"/>
<dbReference type="AlphaFoldDB" id="A0A931A3M5"/>
<evidence type="ECO:0000256" key="2">
    <source>
        <dbReference type="SAM" id="Phobius"/>
    </source>
</evidence>
<dbReference type="RefSeq" id="WP_195894577.1">
    <property type="nucleotide sequence ID" value="NZ_JADOGI010000015.1"/>
</dbReference>
<feature type="transmembrane region" description="Helical" evidence="2">
    <location>
        <begin position="460"/>
        <end position="482"/>
    </location>
</feature>
<feature type="transmembrane region" description="Helical" evidence="2">
    <location>
        <begin position="163"/>
        <end position="181"/>
    </location>
</feature>
<feature type="transmembrane region" description="Helical" evidence="2">
    <location>
        <begin position="387"/>
        <end position="404"/>
    </location>
</feature>
<feature type="compositionally biased region" description="Polar residues" evidence="1">
    <location>
        <begin position="534"/>
        <end position="547"/>
    </location>
</feature>
<keyword evidence="2" id="KW-1133">Transmembrane helix</keyword>
<organism evidence="4 5">
    <name type="scientific">Nonomuraea cypriaca</name>
    <dbReference type="NCBI Taxonomy" id="1187855"/>
    <lineage>
        <taxon>Bacteria</taxon>
        <taxon>Bacillati</taxon>
        <taxon>Actinomycetota</taxon>
        <taxon>Actinomycetes</taxon>
        <taxon>Streptosporangiales</taxon>
        <taxon>Streptosporangiaceae</taxon>
        <taxon>Nonomuraea</taxon>
    </lineage>
</organism>
<gene>
    <name evidence="4" type="ORF">ITP53_07565</name>
</gene>
<dbReference type="PANTHER" id="PTHR35342:SF5">
    <property type="entry name" value="TRICARBOXYLIC TRANSPORT PROTEIN"/>
    <property type="match status" value="1"/>
</dbReference>
<feature type="transmembrane region" description="Helical" evidence="2">
    <location>
        <begin position="251"/>
        <end position="277"/>
    </location>
</feature>
<feature type="transmembrane region" description="Helical" evidence="2">
    <location>
        <begin position="105"/>
        <end position="129"/>
    </location>
</feature>
<dbReference type="Pfam" id="PF01970">
    <property type="entry name" value="TctA"/>
    <property type="match status" value="1"/>
</dbReference>